<feature type="coiled-coil region" evidence="1">
    <location>
        <begin position="548"/>
        <end position="575"/>
    </location>
</feature>
<dbReference type="Gene3D" id="3.30.420.10">
    <property type="entry name" value="Ribonuclease H-like superfamily/Ribonuclease H"/>
    <property type="match status" value="1"/>
</dbReference>
<sequence>MTTWRDVLAHNAAMRDIATWPAIDLCQLSETQRRLFVKRTQMLREVLSGTSVRVVADTYGVAAKTIYQLLERTLGSHDGAAPALSNGLIAYYRVRQYKRQLPLDEAGTKSSQGAFAALQAEVPDLFKDLEARISDSVAGKANRRHYSIEALHQVFVRGLRDRHWPIDYYPFTTTSFAYESLRLWIIERRNFYRSRPSVLRTQPASHRHGPLSPITAKPFREVQIDEWLIDATFALTIKHDTGQIEQVSVSRFWLVAAVDTYSTAVLAYVFGYADNPTQYDLQYLLEQLCSIWEPLDETARGVNYSQDGGLPSGLLQAARFAAPVVLSLDNAWAHWAKHFQSFVVSRMGAVLNLGAPKQPTARHLVETLFRRIGQPVHQLPNTTGSNVRDPRRYKKNPARAAFTLSLDDCRNLMEAVICEHNATPRPDLLNYSPLARIEAAFQNGYISRQIPEDIRSSGASFKASQRCAVHPARMAGLKPYLNFAYLKYTGPCLAHFSKPKSSVAIHYDTRDIRVLEVVTLEGEHIGNVECQGKWRGFAHGLQQRKRIFKEARTRKRQATSVLDEYMENLVKQRKKPKRALELSQIKALIAEKPNDRDALHTASQLDTGLDEQRVDLPWTPRTIATAPLDPWSPRTSLVGVQDAADD</sequence>
<dbReference type="RefSeq" id="WP_380689327.1">
    <property type="nucleotide sequence ID" value="NZ_JBHRSS010000004.1"/>
</dbReference>
<proteinExistence type="predicted"/>
<gene>
    <name evidence="3" type="ORF">ACFOSU_10540</name>
</gene>
<name>A0ABV7ESH3_9GAMM</name>
<reference evidence="4" key="1">
    <citation type="journal article" date="2019" name="Int. J. Syst. Evol. Microbiol.">
        <title>The Global Catalogue of Microorganisms (GCM) 10K type strain sequencing project: providing services to taxonomists for standard genome sequencing and annotation.</title>
        <authorList>
            <consortium name="The Broad Institute Genomics Platform"/>
            <consortium name="The Broad Institute Genome Sequencing Center for Infectious Disease"/>
            <person name="Wu L."/>
            <person name="Ma J."/>
        </authorList>
    </citation>
    <scope>NUCLEOTIDE SEQUENCE [LARGE SCALE GENOMIC DNA]</scope>
    <source>
        <strain evidence="4">KCTC 52640</strain>
    </source>
</reference>
<evidence type="ECO:0000256" key="1">
    <source>
        <dbReference type="SAM" id="Coils"/>
    </source>
</evidence>
<evidence type="ECO:0000313" key="4">
    <source>
        <dbReference type="Proteomes" id="UP001595462"/>
    </source>
</evidence>
<feature type="domain" description="Integrase catalytic" evidence="2">
    <location>
        <begin position="214"/>
        <end position="441"/>
    </location>
</feature>
<dbReference type="EMBL" id="JBHRSS010000004">
    <property type="protein sequence ID" value="MFC3104325.1"/>
    <property type="molecule type" value="Genomic_DNA"/>
</dbReference>
<comment type="caution">
    <text evidence="3">The sequence shown here is derived from an EMBL/GenBank/DDBJ whole genome shotgun (WGS) entry which is preliminary data.</text>
</comment>
<accession>A0ABV7ESH3</accession>
<keyword evidence="1" id="KW-0175">Coiled coil</keyword>
<organism evidence="3 4">
    <name type="scientific">Salinisphaera aquimarina</name>
    <dbReference type="NCBI Taxonomy" id="2094031"/>
    <lineage>
        <taxon>Bacteria</taxon>
        <taxon>Pseudomonadati</taxon>
        <taxon>Pseudomonadota</taxon>
        <taxon>Gammaproteobacteria</taxon>
        <taxon>Salinisphaerales</taxon>
        <taxon>Salinisphaeraceae</taxon>
        <taxon>Salinisphaera</taxon>
    </lineage>
</organism>
<dbReference type="Proteomes" id="UP001595462">
    <property type="component" value="Unassembled WGS sequence"/>
</dbReference>
<dbReference type="InterPro" id="IPR036397">
    <property type="entry name" value="RNaseH_sf"/>
</dbReference>
<dbReference type="PROSITE" id="PS50994">
    <property type="entry name" value="INTEGRASE"/>
    <property type="match status" value="1"/>
</dbReference>
<protein>
    <recommendedName>
        <fullName evidence="2">Integrase catalytic domain-containing protein</fullName>
    </recommendedName>
</protein>
<keyword evidence="4" id="KW-1185">Reference proteome</keyword>
<dbReference type="InterPro" id="IPR001584">
    <property type="entry name" value="Integrase_cat-core"/>
</dbReference>
<evidence type="ECO:0000313" key="3">
    <source>
        <dbReference type="EMBL" id="MFC3104325.1"/>
    </source>
</evidence>
<evidence type="ECO:0000259" key="2">
    <source>
        <dbReference type="PROSITE" id="PS50994"/>
    </source>
</evidence>